<reference evidence="1 2" key="2">
    <citation type="journal article" date="2022" name="Mol. Biol. Evol.">
        <title>Comparative Genomics Reveals Insights into the Divergent Evolution of Astigmatic Mites and Household Pest Adaptations.</title>
        <authorList>
            <person name="Xiong Q."/>
            <person name="Wan A.T."/>
            <person name="Liu X."/>
            <person name="Fung C.S."/>
            <person name="Xiao X."/>
            <person name="Malainual N."/>
            <person name="Hou J."/>
            <person name="Wang L."/>
            <person name="Wang M."/>
            <person name="Yang K.Y."/>
            <person name="Cui Y."/>
            <person name="Leung E.L."/>
            <person name="Nong W."/>
            <person name="Shin S.K."/>
            <person name="Au S.W."/>
            <person name="Jeong K.Y."/>
            <person name="Chew F.T."/>
            <person name="Hui J.H."/>
            <person name="Leung T.F."/>
            <person name="Tungtrongchitr A."/>
            <person name="Zhong N."/>
            <person name="Liu Z."/>
            <person name="Tsui S.K."/>
        </authorList>
    </citation>
    <scope>NUCLEOTIDE SEQUENCE [LARGE SCALE GENOMIC DNA]</scope>
    <source>
        <strain evidence="1">Derp</strain>
    </source>
</reference>
<name>A0ABQ8JUP3_DERPT</name>
<comment type="caution">
    <text evidence="1">The sequence shown here is derived from an EMBL/GenBank/DDBJ whole genome shotgun (WGS) entry which is preliminary data.</text>
</comment>
<reference evidence="1 2" key="1">
    <citation type="journal article" date="2018" name="J. Allergy Clin. Immunol.">
        <title>High-quality assembly of Dermatophagoides pteronyssinus genome and transcriptome reveals a wide range of novel allergens.</title>
        <authorList>
            <person name="Liu X.Y."/>
            <person name="Yang K.Y."/>
            <person name="Wang M.Q."/>
            <person name="Kwok J.S."/>
            <person name="Zeng X."/>
            <person name="Yang Z."/>
            <person name="Xiao X.J."/>
            <person name="Lau C.P."/>
            <person name="Li Y."/>
            <person name="Huang Z.M."/>
            <person name="Ba J.G."/>
            <person name="Yim A.K."/>
            <person name="Ouyang C.Y."/>
            <person name="Ngai S.M."/>
            <person name="Chan T.F."/>
            <person name="Leung E.L."/>
            <person name="Liu L."/>
            <person name="Liu Z.G."/>
            <person name="Tsui S.K."/>
        </authorList>
    </citation>
    <scope>NUCLEOTIDE SEQUENCE [LARGE SCALE GENOMIC DNA]</scope>
    <source>
        <strain evidence="1">Derp</strain>
    </source>
</reference>
<sequence>MTFKSLRKRASDNNVANVRAISNAFFVDFCGDGTTIITIKRNEFNVGPKFVGLNNLHISIQFA</sequence>
<accession>A0ABQ8JUP3</accession>
<proteinExistence type="predicted"/>
<evidence type="ECO:0000313" key="1">
    <source>
        <dbReference type="EMBL" id="KAH9426277.1"/>
    </source>
</evidence>
<gene>
    <name evidence="1" type="ORF">DERP_010844</name>
</gene>
<dbReference type="EMBL" id="NJHN03000011">
    <property type="protein sequence ID" value="KAH9426277.1"/>
    <property type="molecule type" value="Genomic_DNA"/>
</dbReference>
<organism evidence="1 2">
    <name type="scientific">Dermatophagoides pteronyssinus</name>
    <name type="common">European house dust mite</name>
    <dbReference type="NCBI Taxonomy" id="6956"/>
    <lineage>
        <taxon>Eukaryota</taxon>
        <taxon>Metazoa</taxon>
        <taxon>Ecdysozoa</taxon>
        <taxon>Arthropoda</taxon>
        <taxon>Chelicerata</taxon>
        <taxon>Arachnida</taxon>
        <taxon>Acari</taxon>
        <taxon>Acariformes</taxon>
        <taxon>Sarcoptiformes</taxon>
        <taxon>Astigmata</taxon>
        <taxon>Psoroptidia</taxon>
        <taxon>Analgoidea</taxon>
        <taxon>Pyroglyphidae</taxon>
        <taxon>Dermatophagoidinae</taxon>
        <taxon>Dermatophagoides</taxon>
    </lineage>
</organism>
<keyword evidence="2" id="KW-1185">Reference proteome</keyword>
<protein>
    <submittedName>
        <fullName evidence="1">Uncharacterized protein</fullName>
    </submittedName>
</protein>
<dbReference type="Proteomes" id="UP000887458">
    <property type="component" value="Unassembled WGS sequence"/>
</dbReference>
<evidence type="ECO:0000313" key="2">
    <source>
        <dbReference type="Proteomes" id="UP000887458"/>
    </source>
</evidence>